<organism evidence="2">
    <name type="scientific">Amphimedon queenslandica</name>
    <name type="common">Sponge</name>
    <dbReference type="NCBI Taxonomy" id="400682"/>
    <lineage>
        <taxon>Eukaryota</taxon>
        <taxon>Metazoa</taxon>
        <taxon>Porifera</taxon>
        <taxon>Demospongiae</taxon>
        <taxon>Heteroscleromorpha</taxon>
        <taxon>Haplosclerida</taxon>
        <taxon>Niphatidae</taxon>
        <taxon>Amphimedon</taxon>
    </lineage>
</organism>
<keyword evidence="1" id="KW-0472">Membrane</keyword>
<protein>
    <recommendedName>
        <fullName evidence="3">Palmitoyltransferase</fullName>
    </recommendedName>
</protein>
<keyword evidence="1" id="KW-1133">Transmembrane helix</keyword>
<dbReference type="InParanoid" id="A0A1X7TH83"/>
<dbReference type="OrthoDB" id="9909019at2759"/>
<dbReference type="EnsemblMetazoa" id="Aqu2.1.14098_001">
    <property type="protein sequence ID" value="Aqu2.1.14098_001"/>
    <property type="gene ID" value="Aqu2.1.14098"/>
</dbReference>
<keyword evidence="1" id="KW-0812">Transmembrane</keyword>
<accession>A0A1X7TH83</accession>
<evidence type="ECO:0000256" key="1">
    <source>
        <dbReference type="SAM" id="Phobius"/>
    </source>
</evidence>
<dbReference type="STRING" id="400682.A0A1X7TH83"/>
<proteinExistence type="predicted"/>
<feature type="transmembrane region" description="Helical" evidence="1">
    <location>
        <begin position="164"/>
        <end position="187"/>
    </location>
</feature>
<evidence type="ECO:0000313" key="2">
    <source>
        <dbReference type="EnsemblMetazoa" id="Aqu2.1.14098_001"/>
    </source>
</evidence>
<reference evidence="2" key="1">
    <citation type="submission" date="2017-05" db="UniProtKB">
        <authorList>
            <consortium name="EnsemblMetazoa"/>
        </authorList>
    </citation>
    <scope>IDENTIFICATION</scope>
</reference>
<dbReference type="eggNOG" id="KOG1311">
    <property type="taxonomic scope" value="Eukaryota"/>
</dbReference>
<sequence>MVLMSVQGGSRDRSHDLISTAVPRVNGWECPWHPLQVLSWGVVLFLSLMHYGFIVFYFPSYWRIMGYTVPGILFIIHILSTILTTTIDPAEASVRDKLRDSNGSVARGVFDRRRHEHVIEDLHCHICDVNVYSCSGSFNVTGCDPILRLFGAPIPDPVFPTVTALIGLVSAVATLLLGHLVGFHCFISK</sequence>
<feature type="transmembrane region" description="Helical" evidence="1">
    <location>
        <begin position="65"/>
        <end position="87"/>
    </location>
</feature>
<feature type="transmembrane region" description="Helical" evidence="1">
    <location>
        <begin position="37"/>
        <end position="58"/>
    </location>
</feature>
<evidence type="ECO:0008006" key="3">
    <source>
        <dbReference type="Google" id="ProtNLM"/>
    </source>
</evidence>
<dbReference type="AlphaFoldDB" id="A0A1X7TH83"/>
<name>A0A1X7TH83_AMPQE</name>